<evidence type="ECO:0000313" key="1">
    <source>
        <dbReference type="EMBL" id="GMH62144.1"/>
    </source>
</evidence>
<dbReference type="OrthoDB" id="10265862at2759"/>
<dbReference type="Gene3D" id="3.40.630.10">
    <property type="entry name" value="Zn peptidases"/>
    <property type="match status" value="1"/>
</dbReference>
<organism evidence="1 2">
    <name type="scientific">Triparma retinervis</name>
    <dbReference type="NCBI Taxonomy" id="2557542"/>
    <lineage>
        <taxon>Eukaryota</taxon>
        <taxon>Sar</taxon>
        <taxon>Stramenopiles</taxon>
        <taxon>Ochrophyta</taxon>
        <taxon>Bolidophyceae</taxon>
        <taxon>Parmales</taxon>
        <taxon>Triparmaceae</taxon>
        <taxon>Triparma</taxon>
    </lineage>
</organism>
<keyword evidence="2" id="KW-1185">Reference proteome</keyword>
<dbReference type="GO" id="GO:0005886">
    <property type="term" value="C:plasma membrane"/>
    <property type="evidence" value="ECO:0007669"/>
    <property type="project" value="TreeGrafter"/>
</dbReference>
<comment type="caution">
    <text evidence="1">The sequence shown here is derived from an EMBL/GenBank/DDBJ whole genome shotgun (WGS) entry which is preliminary data.</text>
</comment>
<dbReference type="PANTHER" id="PTHR21092">
    <property type="entry name" value="NICASTRIN"/>
    <property type="match status" value="1"/>
</dbReference>
<accession>A0A9W6ZXD6</accession>
<dbReference type="SUPFAM" id="SSF53187">
    <property type="entry name" value="Zn-dependent exopeptidases"/>
    <property type="match status" value="1"/>
</dbReference>
<proteinExistence type="predicted"/>
<evidence type="ECO:0000313" key="2">
    <source>
        <dbReference type="Proteomes" id="UP001165082"/>
    </source>
</evidence>
<dbReference type="AlphaFoldDB" id="A0A9W6ZXD6"/>
<dbReference type="Proteomes" id="UP001165082">
    <property type="component" value="Unassembled WGS sequence"/>
</dbReference>
<reference evidence="1" key="1">
    <citation type="submission" date="2022-07" db="EMBL/GenBank/DDBJ databases">
        <title>Genome analysis of Parmales, a sister group of diatoms, reveals the evolutionary specialization of diatoms from phago-mixotrophs to photoautotrophs.</title>
        <authorList>
            <person name="Ban H."/>
            <person name="Sato S."/>
            <person name="Yoshikawa S."/>
            <person name="Kazumasa Y."/>
            <person name="Nakamura Y."/>
            <person name="Ichinomiya M."/>
            <person name="Saitoh K."/>
            <person name="Sato N."/>
            <person name="Blanc-Mathieu R."/>
            <person name="Endo H."/>
            <person name="Kuwata A."/>
            <person name="Ogata H."/>
        </authorList>
    </citation>
    <scope>NUCLEOTIDE SEQUENCE</scope>
</reference>
<name>A0A9W6ZXD6_9STRA</name>
<feature type="non-terminal residue" evidence="1">
    <location>
        <position position="1"/>
    </location>
</feature>
<sequence>MGKPSMSSEECLSWLDLSGSPSPQCSPMGGQSVWASQPPDFTEERGGGTVMVATNMDGRTLFDGAVPAGDEVVSGIVTELLVARAIGGLGEDVKSKLNKRILFTFFSSETSGSLGSTKFFTDTLTPFTCPLPTQTTSDNATKPLPYDPNFPTCLNPLYPSLRFTSLPNTVPTTISLSSLGSGGSTLYSLCYNGPDPSNQSQIQSILSSLSVPPGSATALPPSPLDTLISMRPTSATGCVITSHPSSPDPLVGTIYDTPSRISLQNLASAATKIARAVVADAVVGVDGMTVPSASSYATSNVPAVTADDSEISKLLACFGSQGSACEAVKDARAREDSRNALRTGYGIGYMRPMGEPPNYGGGVYTSGNEQPWIYLDGEMIAATGDGDKFESEGGFVTLQPSELSAALKGLLSYYLQDGGQGTSELCGTDGDCGGGGGG</sequence>
<dbReference type="PANTHER" id="PTHR21092:SF0">
    <property type="entry name" value="NICASTRIN"/>
    <property type="match status" value="1"/>
</dbReference>
<dbReference type="InterPro" id="IPR008710">
    <property type="entry name" value="Nicastrin"/>
</dbReference>
<protein>
    <submittedName>
        <fullName evidence="1">Uncharacterized protein</fullName>
    </submittedName>
</protein>
<dbReference type="GO" id="GO:0016485">
    <property type="term" value="P:protein processing"/>
    <property type="evidence" value="ECO:0007669"/>
    <property type="project" value="InterPro"/>
</dbReference>
<dbReference type="EMBL" id="BRXZ01001093">
    <property type="protein sequence ID" value="GMH62144.1"/>
    <property type="molecule type" value="Genomic_DNA"/>
</dbReference>
<dbReference type="Pfam" id="PF05450">
    <property type="entry name" value="Nicastrin"/>
    <property type="match status" value="1"/>
</dbReference>
<gene>
    <name evidence="1" type="ORF">TrRE_jg9648</name>
</gene>